<dbReference type="GeneID" id="103061195"/>
<evidence type="ECO:0000256" key="3">
    <source>
        <dbReference type="ARBA" id="ARBA00011207"/>
    </source>
</evidence>
<reference evidence="11" key="1">
    <citation type="submission" date="2025-08" db="UniProtKB">
        <authorList>
            <consortium name="RefSeq"/>
        </authorList>
    </citation>
    <scope>IDENTIFICATION</scope>
    <source>
        <tissue evidence="11">Liver</tissue>
    </source>
</reference>
<dbReference type="KEGG" id="pbi:103061195"/>
<evidence type="ECO:0000313" key="11">
    <source>
        <dbReference type="RefSeq" id="XP_007428194.2"/>
    </source>
</evidence>
<evidence type="ECO:0000256" key="5">
    <source>
        <dbReference type="ARBA" id="ARBA00022702"/>
    </source>
</evidence>
<dbReference type="RefSeq" id="XP_007428194.2">
    <property type="nucleotide sequence ID" value="XM_007428132.2"/>
</dbReference>
<dbReference type="SMART" id="SM00078">
    <property type="entry name" value="IlGF"/>
    <property type="match status" value="1"/>
</dbReference>
<dbReference type="PROSITE" id="PS00262">
    <property type="entry name" value="INSULIN"/>
    <property type="match status" value="1"/>
</dbReference>
<comment type="subcellular location">
    <subcellularLocation>
        <location evidence="1 7">Secreted</location>
    </subcellularLocation>
</comment>
<accession>A0A9F2QUW2</accession>
<comment type="similarity">
    <text evidence="2 7">Belongs to the insulin family.</text>
</comment>
<feature type="signal peptide" evidence="8">
    <location>
        <begin position="1"/>
        <end position="20"/>
    </location>
</feature>
<evidence type="ECO:0000256" key="1">
    <source>
        <dbReference type="ARBA" id="ARBA00004613"/>
    </source>
</evidence>
<evidence type="ECO:0000259" key="9">
    <source>
        <dbReference type="SMART" id="SM00078"/>
    </source>
</evidence>
<name>A0A9F2QUW2_PYTBI</name>
<evidence type="ECO:0000313" key="10">
    <source>
        <dbReference type="Proteomes" id="UP000695026"/>
    </source>
</evidence>
<dbReference type="SUPFAM" id="SSF56994">
    <property type="entry name" value="Insulin-like"/>
    <property type="match status" value="1"/>
</dbReference>
<evidence type="ECO:0000256" key="8">
    <source>
        <dbReference type="SAM" id="SignalP"/>
    </source>
</evidence>
<keyword evidence="10" id="KW-1185">Reference proteome</keyword>
<organism evidence="10 11">
    <name type="scientific">Python bivittatus</name>
    <name type="common">Burmese python</name>
    <name type="synonym">Python molurus bivittatus</name>
    <dbReference type="NCBI Taxonomy" id="176946"/>
    <lineage>
        <taxon>Eukaryota</taxon>
        <taxon>Metazoa</taxon>
        <taxon>Chordata</taxon>
        <taxon>Craniata</taxon>
        <taxon>Vertebrata</taxon>
        <taxon>Euteleostomi</taxon>
        <taxon>Lepidosauria</taxon>
        <taxon>Squamata</taxon>
        <taxon>Bifurcata</taxon>
        <taxon>Unidentata</taxon>
        <taxon>Episquamata</taxon>
        <taxon>Toxicofera</taxon>
        <taxon>Serpentes</taxon>
        <taxon>Henophidia</taxon>
        <taxon>Pythonidae</taxon>
        <taxon>Python</taxon>
    </lineage>
</organism>
<gene>
    <name evidence="11" type="primary">LOC103061195</name>
</gene>
<dbReference type="InterPro" id="IPR016179">
    <property type="entry name" value="Insulin-like"/>
</dbReference>
<protein>
    <submittedName>
        <fullName evidence="11">Prorelaxin H2</fullName>
    </submittedName>
</protein>
<dbReference type="InterPro" id="IPR036438">
    <property type="entry name" value="Insulin-like_sf"/>
</dbReference>
<evidence type="ECO:0000256" key="7">
    <source>
        <dbReference type="RuleBase" id="RU000406"/>
    </source>
</evidence>
<dbReference type="PANTHER" id="PTHR20968">
    <property type="entry name" value="ILGF DOMAIN-CONTAINING PROTEIN"/>
    <property type="match status" value="1"/>
</dbReference>
<keyword evidence="6" id="KW-1015">Disulfide bond</keyword>
<dbReference type="Pfam" id="PF00049">
    <property type="entry name" value="Insulin"/>
    <property type="match status" value="1"/>
</dbReference>
<dbReference type="Proteomes" id="UP000695026">
    <property type="component" value="Unplaced"/>
</dbReference>
<dbReference type="GO" id="GO:0001664">
    <property type="term" value="F:G protein-coupled receptor binding"/>
    <property type="evidence" value="ECO:0007669"/>
    <property type="project" value="TreeGrafter"/>
</dbReference>
<keyword evidence="8" id="KW-0732">Signal</keyword>
<dbReference type="OMA" id="AGICCKW"/>
<comment type="subunit">
    <text evidence="3">Heterodimer of a B chain and an A chain linked by two disulfide bonds.</text>
</comment>
<dbReference type="AlphaFoldDB" id="A0A9F2QUW2"/>
<dbReference type="PROSITE" id="PS51257">
    <property type="entry name" value="PROKAR_LIPOPROTEIN"/>
    <property type="match status" value="1"/>
</dbReference>
<keyword evidence="5" id="KW-0372">Hormone</keyword>
<dbReference type="CDD" id="cd04365">
    <property type="entry name" value="IlGF_relaxin_like"/>
    <property type="match status" value="1"/>
</dbReference>
<dbReference type="OrthoDB" id="8784777at2759"/>
<evidence type="ECO:0000256" key="6">
    <source>
        <dbReference type="ARBA" id="ARBA00023157"/>
    </source>
</evidence>
<keyword evidence="4 7" id="KW-0964">Secreted</keyword>
<proteinExistence type="inferred from homology"/>
<evidence type="ECO:0000256" key="4">
    <source>
        <dbReference type="ARBA" id="ARBA00022525"/>
    </source>
</evidence>
<sequence>MRLKRLQLLLLLATTLSCQSTREEAAAAAQRSNPSSENEPRVKLCGRDFVRAVIFTCGGSRWKRVGEQQQSAAREPLPGSARAAFVQASSKNGLKNFNPQSLWDFKLKRLRSGSRPASEQLLRDLYNLYDDYNDYVPISDEFNDHPSQVASVVHKRGETSLITSMESYNFPQVKYPRRKRDMSLGIAAMCCKWGCTKKEISILC</sequence>
<dbReference type="InterPro" id="IPR051777">
    <property type="entry name" value="Insulin-like_neuro_ligands"/>
</dbReference>
<dbReference type="PANTHER" id="PTHR20968:SF4">
    <property type="entry name" value="RELAXIN 3"/>
    <property type="match status" value="1"/>
</dbReference>
<feature type="domain" description="Insulin-like" evidence="9">
    <location>
        <begin position="42"/>
        <end position="204"/>
    </location>
</feature>
<dbReference type="GO" id="GO:0005576">
    <property type="term" value="C:extracellular region"/>
    <property type="evidence" value="ECO:0007669"/>
    <property type="project" value="UniProtKB-SubCell"/>
</dbReference>
<dbReference type="InterPro" id="IPR022353">
    <property type="entry name" value="Insulin_CS"/>
</dbReference>
<dbReference type="GO" id="GO:0005179">
    <property type="term" value="F:hormone activity"/>
    <property type="evidence" value="ECO:0007669"/>
    <property type="project" value="UniProtKB-KW"/>
</dbReference>
<evidence type="ECO:0000256" key="2">
    <source>
        <dbReference type="ARBA" id="ARBA00009034"/>
    </source>
</evidence>
<feature type="chain" id="PRO_5039940799" evidence="8">
    <location>
        <begin position="21"/>
        <end position="204"/>
    </location>
</feature>